<dbReference type="InterPro" id="IPR007119">
    <property type="entry name" value="Phage_tail_spike_N"/>
</dbReference>
<gene>
    <name evidence="3" type="ORF">R54839_PPFHFPJH_00732</name>
</gene>
<proteinExistence type="predicted"/>
<reference evidence="3 4" key="1">
    <citation type="submission" date="2023-10" db="EMBL/GenBank/DDBJ databases">
        <authorList>
            <person name="Botero Cardona J."/>
        </authorList>
    </citation>
    <scope>NUCLEOTIDE SEQUENCE [LARGE SCALE GENOMIC DNA]</scope>
    <source>
        <strain evidence="3 4">R-54839</strain>
    </source>
</reference>
<feature type="region of interest" description="Disordered" evidence="1">
    <location>
        <begin position="437"/>
        <end position="462"/>
    </location>
</feature>
<dbReference type="EMBL" id="CAUZLR010000004">
    <property type="protein sequence ID" value="CAK1237438.1"/>
    <property type="molecule type" value="Genomic_DNA"/>
</dbReference>
<evidence type="ECO:0000256" key="1">
    <source>
        <dbReference type="SAM" id="MobiDB-lite"/>
    </source>
</evidence>
<evidence type="ECO:0000313" key="4">
    <source>
        <dbReference type="Proteomes" id="UP001314261"/>
    </source>
</evidence>
<feature type="domain" description="Tail spike" evidence="2">
    <location>
        <begin position="93"/>
        <end position="365"/>
    </location>
</feature>
<evidence type="ECO:0000313" key="3">
    <source>
        <dbReference type="EMBL" id="CAK1237438.1"/>
    </source>
</evidence>
<dbReference type="Proteomes" id="UP001314261">
    <property type="component" value="Unassembled WGS sequence"/>
</dbReference>
<name>A0ABM9MSQ5_9LACO</name>
<comment type="caution">
    <text evidence="3">The sequence shown here is derived from an EMBL/GenBank/DDBJ whole genome shotgun (WGS) entry which is preliminary data.</text>
</comment>
<accession>A0ABM9MSQ5</accession>
<dbReference type="InterPro" id="IPR010572">
    <property type="entry name" value="Tail_dom"/>
</dbReference>
<keyword evidence="4" id="KW-1185">Reference proteome</keyword>
<protein>
    <submittedName>
        <fullName evidence="3">Multidrug efflux pump subunit AcrA (Membrane-fusion protein) (AcrA)</fullName>
    </submittedName>
</protein>
<feature type="compositionally biased region" description="Basic and acidic residues" evidence="1">
    <location>
        <begin position="439"/>
        <end position="457"/>
    </location>
</feature>
<organism evidence="3 4">
    <name type="scientific">Fructobacillus fructosus</name>
    <dbReference type="NCBI Taxonomy" id="1631"/>
    <lineage>
        <taxon>Bacteria</taxon>
        <taxon>Bacillati</taxon>
        <taxon>Bacillota</taxon>
        <taxon>Bacilli</taxon>
        <taxon>Lactobacillales</taxon>
        <taxon>Lactobacillaceae</taxon>
        <taxon>Fructobacillus</taxon>
    </lineage>
</organism>
<dbReference type="Pfam" id="PF06605">
    <property type="entry name" value="Prophage_tail"/>
    <property type="match status" value="1"/>
</dbReference>
<sequence length="714" mass="79072">MIYLFDKKQEIVGMLDKADMLEAKLDLKINTAAKFDLSLPPNKAFGNNVRYVGVPHPLDENKYLMLRLMSVKDSSDKVEYSWYELAYQELGSYSYIKDRRFASETAENLMKVALGGSPWKLGKCNVNASLHTNFYYLSNLEAINTVVKGLGGEIVFYVSISGNKVTGRYMDYVTAQGVDTSKVFVHGSNLLNVERTGDNSSIYTAILPRGKGEQVSEGHDDTPDGYGRRITIEDLEWKKSNNDPLDKPVGDAVLVDPSATAEYGHIDGSPRLLIKTYEDIDDKLVLLNTAYRDLMQANHPAYQYSASVTDTDGLSLGDTVLIMHNDRDLSYKTRVFEVEYDLITPENTTLQLGSDLSNNSITQAMTSISSTAQSMSNTLSWTMSHGGNNDTTFGPKAPASPRKGNVWYRQLDNGTTELYYWNGNAWVLSAKTDSQWQKNRAEQSGDHTRFDGPDEPKNAQQGDIWFKEDVSEKNGIAMYSYSGTTWVKFNGMTDANMLQEGRIDASRINVLNLDAGNITAGTLSANFIKGGQIDASQIDVINLNVNSLVGNVSQFIKSNWNGEYQSVSIEWSGMTVSTGDMKTTFNNYGIEFDYRGRSIGYIGRSTLVGNDNVVGMSFNLNSDGDYFSWSAKDKGDPNGNYPMKMAWYRQGLPNTRAGFVFSDDVNFNNAITIRGSADVSGMLATMAYYKSQGATFVIPTSVGDGRTIGSYVYV</sequence>
<dbReference type="NCBIfam" id="TIGR01665">
    <property type="entry name" value="put_anti_recept"/>
    <property type="match status" value="1"/>
</dbReference>
<evidence type="ECO:0000259" key="2">
    <source>
        <dbReference type="Pfam" id="PF06605"/>
    </source>
</evidence>